<dbReference type="AlphaFoldDB" id="A0A319ETJ1"/>
<dbReference type="EMBL" id="KZ826318">
    <property type="protein sequence ID" value="PYI11365.1"/>
    <property type="molecule type" value="Genomic_DNA"/>
</dbReference>
<accession>A0A319ETJ1</accession>
<dbReference type="Pfam" id="PF00931">
    <property type="entry name" value="NB-ARC"/>
    <property type="match status" value="1"/>
</dbReference>
<dbReference type="Pfam" id="PF25000">
    <property type="entry name" value="DUF7779"/>
    <property type="match status" value="1"/>
</dbReference>
<dbReference type="PANTHER" id="PTHR35205">
    <property type="entry name" value="NB-ARC AND TPR DOMAIN PROTEIN"/>
    <property type="match status" value="1"/>
</dbReference>
<evidence type="ECO:0000313" key="4">
    <source>
        <dbReference type="Proteomes" id="UP000248423"/>
    </source>
</evidence>
<dbReference type="GO" id="GO:0043531">
    <property type="term" value="F:ADP binding"/>
    <property type="evidence" value="ECO:0007669"/>
    <property type="project" value="InterPro"/>
</dbReference>
<feature type="domain" description="DUF7779" evidence="2">
    <location>
        <begin position="278"/>
        <end position="367"/>
    </location>
</feature>
<dbReference type="STRING" id="1448318.A0A319ETJ1"/>
<dbReference type="Gene3D" id="3.40.50.300">
    <property type="entry name" value="P-loop containing nucleotide triphosphate hydrolases"/>
    <property type="match status" value="1"/>
</dbReference>
<dbReference type="Proteomes" id="UP000248423">
    <property type="component" value="Unassembled WGS sequence"/>
</dbReference>
<dbReference type="SUPFAM" id="SSF52540">
    <property type="entry name" value="P-loop containing nucleoside triphosphate hydrolases"/>
    <property type="match status" value="1"/>
</dbReference>
<dbReference type="InterPro" id="IPR027417">
    <property type="entry name" value="P-loop_NTPase"/>
</dbReference>
<keyword evidence="4" id="KW-1185">Reference proteome</keyword>
<evidence type="ECO:0000259" key="2">
    <source>
        <dbReference type="Pfam" id="PF25000"/>
    </source>
</evidence>
<dbReference type="VEuPathDB" id="FungiDB:BO78DRAFT_446337"/>
<organism evidence="3 4">
    <name type="scientific">Aspergillus sclerotiicarbonarius (strain CBS 121057 / IBT 28362)</name>
    <dbReference type="NCBI Taxonomy" id="1448318"/>
    <lineage>
        <taxon>Eukaryota</taxon>
        <taxon>Fungi</taxon>
        <taxon>Dikarya</taxon>
        <taxon>Ascomycota</taxon>
        <taxon>Pezizomycotina</taxon>
        <taxon>Eurotiomycetes</taxon>
        <taxon>Eurotiomycetidae</taxon>
        <taxon>Eurotiales</taxon>
        <taxon>Aspergillaceae</taxon>
        <taxon>Aspergillus</taxon>
        <taxon>Aspergillus subgen. Circumdati</taxon>
    </lineage>
</organism>
<evidence type="ECO:0000313" key="3">
    <source>
        <dbReference type="EMBL" id="PYI11365.1"/>
    </source>
</evidence>
<proteinExistence type="predicted"/>
<gene>
    <name evidence="3" type="ORF">BO78DRAFT_446337</name>
</gene>
<dbReference type="OrthoDB" id="6161812at2759"/>
<dbReference type="InterPro" id="IPR056681">
    <property type="entry name" value="DUF7779"/>
</dbReference>
<reference evidence="3 4" key="1">
    <citation type="submission" date="2018-02" db="EMBL/GenBank/DDBJ databases">
        <title>The genomes of Aspergillus section Nigri reveals drivers in fungal speciation.</title>
        <authorList>
            <consortium name="DOE Joint Genome Institute"/>
            <person name="Vesth T.C."/>
            <person name="Nybo J."/>
            <person name="Theobald S."/>
            <person name="Brandl J."/>
            <person name="Frisvad J.C."/>
            <person name="Nielsen K.F."/>
            <person name="Lyhne E.K."/>
            <person name="Kogle M.E."/>
            <person name="Kuo A."/>
            <person name="Riley R."/>
            <person name="Clum A."/>
            <person name="Nolan M."/>
            <person name="Lipzen A."/>
            <person name="Salamov A."/>
            <person name="Henrissat B."/>
            <person name="Wiebenga A."/>
            <person name="De vries R.P."/>
            <person name="Grigoriev I.V."/>
            <person name="Mortensen U.H."/>
            <person name="Andersen M.R."/>
            <person name="Baker S.E."/>
        </authorList>
    </citation>
    <scope>NUCLEOTIDE SEQUENCE [LARGE SCALE GENOMIC DNA]</scope>
    <source>
        <strain evidence="3 4">CBS 121057</strain>
    </source>
</reference>
<feature type="domain" description="NB-ARC" evidence="1">
    <location>
        <begin position="35"/>
        <end position="199"/>
    </location>
</feature>
<name>A0A319ETJ1_ASPSB</name>
<dbReference type="InterPro" id="IPR002182">
    <property type="entry name" value="NB-ARC"/>
</dbReference>
<evidence type="ECO:0000259" key="1">
    <source>
        <dbReference type="Pfam" id="PF00931"/>
    </source>
</evidence>
<sequence length="417" mass="47029">MESTTEVWKTPHLPCYHLNSPPANPDFRGREDILERLANELLPSKNAAPASGAGLRQFALCGFGGIGKTEIAREFSRRHKACFDAVFWVVADKTWKLDDRYQQIAKAVKGWLSNPPKQHLPESNELVQAGPETTWLLIFDNADDPTILADYWPQDTGSGFGSGSILITSRDPLAKSMYPRRPSGLDLGPLSQGDSLALFHHLTTIPNEPEDMTARRICHLLGGIPLVISQMAGIISRQDLTLSEFLQLYTNPEERGNLYKTKFDTNMVRYPHYLATVWDFWTLKFDARQLLEVIALLDSDLIKEDLLMKAAEELNRGTSYHYKTSTYIQARSDLLQCSLIQRDKEKQQISAHRIVRKVTFATMDSAKKDLMLKTVGRVLWPLPPIFQPSKEQEPDLPKPKSSGCGLHAAIFGKKQKK</sequence>
<protein>
    <submittedName>
        <fullName evidence="3">Uncharacterized protein</fullName>
    </submittedName>
</protein>
<dbReference type="PANTHER" id="PTHR35205:SF1">
    <property type="entry name" value="ZU5 DOMAIN-CONTAINING PROTEIN"/>
    <property type="match status" value="1"/>
</dbReference>